<proteinExistence type="predicted"/>
<dbReference type="Proteomes" id="UP001057402">
    <property type="component" value="Chromosome 4"/>
</dbReference>
<evidence type="ECO:0000313" key="2">
    <source>
        <dbReference type="Proteomes" id="UP001057402"/>
    </source>
</evidence>
<gene>
    <name evidence="1" type="ORF">MLD38_012204</name>
</gene>
<name>A0ACB9R660_9MYRT</name>
<reference evidence="2" key="1">
    <citation type="journal article" date="2023" name="Front. Plant Sci.">
        <title>Chromosomal-level genome assembly of Melastoma candidum provides insights into trichome evolution.</title>
        <authorList>
            <person name="Zhong Y."/>
            <person name="Wu W."/>
            <person name="Sun C."/>
            <person name="Zou P."/>
            <person name="Liu Y."/>
            <person name="Dai S."/>
            <person name="Zhou R."/>
        </authorList>
    </citation>
    <scope>NUCLEOTIDE SEQUENCE [LARGE SCALE GENOMIC DNA]</scope>
</reference>
<evidence type="ECO:0000313" key="1">
    <source>
        <dbReference type="EMBL" id="KAI4374180.1"/>
    </source>
</evidence>
<comment type="caution">
    <text evidence="1">The sequence shown here is derived from an EMBL/GenBank/DDBJ whole genome shotgun (WGS) entry which is preliminary data.</text>
</comment>
<keyword evidence="2" id="KW-1185">Reference proteome</keyword>
<protein>
    <submittedName>
        <fullName evidence="1">Uncharacterized protein</fullName>
    </submittedName>
</protein>
<accession>A0ACB9R660</accession>
<sequence>MGTSFRSSTSSLFALASLSLIVSTVLAHVSIDPTKGFEILPFNKSYYHIQKPYDVPLDQRYSFVHGIHKCWVYATDKPHTPTSKTKPRTEIAIGGYGYSSGVWQFEAYGYVPEGTYGVNIMQIFGGDPPHATTFMLRVYNSSLFYYSRQALVADIYNRWFRLNVVHDVEASKVWVYIDGALQMEADALGEVDPTEGFENLPFNTSFYHIQKPYDVPVEKRYSFEGGIHDCWVYADDKPHTPNSRTLPRTEVAIQGYSYSSGVWQLEGYGYVPSGTSGVCIMQVFGATHPRATTFMLRDYNGSLSYYRSPVLVYDIYDKWFRLNVIHDVDASKVRVYIDGELKIEANDGGGTFHAFKFGVYAQKDGSSLMESRWKDIKIWRK</sequence>
<organism evidence="1 2">
    <name type="scientific">Melastoma candidum</name>
    <dbReference type="NCBI Taxonomy" id="119954"/>
    <lineage>
        <taxon>Eukaryota</taxon>
        <taxon>Viridiplantae</taxon>
        <taxon>Streptophyta</taxon>
        <taxon>Embryophyta</taxon>
        <taxon>Tracheophyta</taxon>
        <taxon>Spermatophyta</taxon>
        <taxon>Magnoliopsida</taxon>
        <taxon>eudicotyledons</taxon>
        <taxon>Gunneridae</taxon>
        <taxon>Pentapetalae</taxon>
        <taxon>rosids</taxon>
        <taxon>malvids</taxon>
        <taxon>Myrtales</taxon>
        <taxon>Melastomataceae</taxon>
        <taxon>Melastomatoideae</taxon>
        <taxon>Melastomateae</taxon>
        <taxon>Melastoma</taxon>
    </lineage>
</organism>
<dbReference type="EMBL" id="CM042883">
    <property type="protein sequence ID" value="KAI4374180.1"/>
    <property type="molecule type" value="Genomic_DNA"/>
</dbReference>